<dbReference type="InterPro" id="IPR038729">
    <property type="entry name" value="Rad50/SbcC_AAA"/>
</dbReference>
<dbReference type="Proteomes" id="UP000295411">
    <property type="component" value="Unassembled WGS sequence"/>
</dbReference>
<evidence type="ECO:0000256" key="2">
    <source>
        <dbReference type="ARBA" id="ARBA00011322"/>
    </source>
</evidence>
<dbReference type="InterPro" id="IPR027417">
    <property type="entry name" value="P-loop_NTPase"/>
</dbReference>
<keyword evidence="4" id="KW-0175">Coiled coil</keyword>
<dbReference type="RefSeq" id="WP_133402071.1">
    <property type="nucleotide sequence ID" value="NZ_SMTK01000001.1"/>
</dbReference>
<feature type="domain" description="Rad50/SbcC-type AAA" evidence="6">
    <location>
        <begin position="5"/>
        <end position="218"/>
    </location>
</feature>
<feature type="compositionally biased region" description="Basic and acidic residues" evidence="5">
    <location>
        <begin position="755"/>
        <end position="764"/>
    </location>
</feature>
<dbReference type="Pfam" id="PF13558">
    <property type="entry name" value="SbcC_Walker_B"/>
    <property type="match status" value="1"/>
</dbReference>
<feature type="region of interest" description="Disordered" evidence="5">
    <location>
        <begin position="755"/>
        <end position="788"/>
    </location>
</feature>
<sequence length="1021" mass="109027">MRISRLEIQAFGPFAGRQVVDFDALSAQGLFLLNGPTGAGKSSVLDAICYALYGSVPGVRQGAKRLRSDHAPVGLAPEVELEFTVGARRFSVTRSPQWERPSKRGGGTTTEQARTLLQEFVDGAWVQKSARNDEAALELLNVLGMDKEQFTRVVMLPQGEFAAFLRADAGSRRELLQRLFSTDRFENIEKLLSDQAGQAASRLAGAEDGQRQTIQRALDEAARHGIEADPPADGGPAPGGQAVVQALLEAVAARSAEAAAAAGRTAQQLEQDKARYSGLATARSRAVALERHRTAQADHDAGAAAVAALAAAVERHQEARLLAGVLDAAEDAGLEHDDCRTRYDSAIHALRADGTAAAYLMRADDGADALFDLEPTSARLEAAARAAASELGVLQAALPDEDRLQGLNDRIRDISAERASLADRTTGLEERLGQLRADKALLEQEAAGLRETAGQETRCAEALEAARALEATIAEHAQAEQRRSVAETKYTAAHEEHLRLKETWLNRLQLRLEQAAVELAGQLEDGKECAVCGSLEHPAPARAGADERVTHADEQAAREAHAAAEERLNEARALRDAAVLEAARLAALGGERDAAVAREATHQAQARLTEARRAQQELENAAARIDALVAREQQILAQQEDAGRAAAEAAAQLRSLEDQAGELAARLEHHRGGFGTLHERASAVDSARAVLVAAREALEALDRAAGRRDKAGSALADALAGSHFDGAAAVREALLDAEALEENLRRIRAHEAAGHRLEAERESPDITAALEDEAEGRSVPSEDEVEAAGRDYTALGERAADEAVAVRLLEQSRTQLESYNALLMEQEAAVAPLRERHALLRSVADAARGGGENRYKMPLSTYVLASRLEQVAEAATERLLAMTDGRFALVHSDALAGNKKAGLGLSVIDGWTGNRRDTSTLSGGESFMASLAMALGLADVVQQEAGGIDIETLFVDEGFGSLDDQALEQVMDALDGLRSGGRVVGLVSHVAELKLRIPAQLQVHKDREGSRLEFVDQLQMV</sequence>
<accession>A0A4R5U1Y9</accession>
<dbReference type="GO" id="GO:0006302">
    <property type="term" value="P:double-strand break repair"/>
    <property type="evidence" value="ECO:0007669"/>
    <property type="project" value="InterPro"/>
</dbReference>
<feature type="coiled-coil region" evidence="4">
    <location>
        <begin position="404"/>
        <end position="525"/>
    </location>
</feature>
<dbReference type="OrthoDB" id="9795626at2"/>
<feature type="coiled-coil region" evidence="4">
    <location>
        <begin position="554"/>
        <end position="704"/>
    </location>
</feature>
<comment type="subunit">
    <text evidence="2">Heterodimer of SbcC and SbcD.</text>
</comment>
<dbReference type="PANTHER" id="PTHR32114">
    <property type="entry name" value="ABC TRANSPORTER ABCH.3"/>
    <property type="match status" value="1"/>
</dbReference>
<evidence type="ECO:0000259" key="6">
    <source>
        <dbReference type="Pfam" id="PF13476"/>
    </source>
</evidence>
<name>A0A4R5U1Y9_9MICC</name>
<reference evidence="7 8" key="1">
    <citation type="submission" date="2019-03" db="EMBL/GenBank/DDBJ databases">
        <title>Arthrobacter sp. nov., an bacterium isolated from biocrust in Mu Us Desert.</title>
        <authorList>
            <person name="Lixiong L."/>
        </authorList>
    </citation>
    <scope>NUCLEOTIDE SEQUENCE [LARGE SCALE GENOMIC DNA]</scope>
    <source>
        <strain evidence="7 8">SLN-3</strain>
    </source>
</reference>
<protein>
    <recommendedName>
        <fullName evidence="3">Nuclease SbcCD subunit C</fullName>
    </recommendedName>
</protein>
<dbReference type="SUPFAM" id="SSF52540">
    <property type="entry name" value="P-loop containing nucleoside triphosphate hydrolases"/>
    <property type="match status" value="1"/>
</dbReference>
<evidence type="ECO:0000313" key="7">
    <source>
        <dbReference type="EMBL" id="TDK27640.1"/>
    </source>
</evidence>
<evidence type="ECO:0000313" key="8">
    <source>
        <dbReference type="Proteomes" id="UP000295411"/>
    </source>
</evidence>
<dbReference type="PANTHER" id="PTHR32114:SF2">
    <property type="entry name" value="ABC TRANSPORTER ABCH.3"/>
    <property type="match status" value="1"/>
</dbReference>
<dbReference type="GO" id="GO:0016887">
    <property type="term" value="F:ATP hydrolysis activity"/>
    <property type="evidence" value="ECO:0007669"/>
    <property type="project" value="InterPro"/>
</dbReference>
<comment type="caution">
    <text evidence="7">The sequence shown here is derived from an EMBL/GenBank/DDBJ whole genome shotgun (WGS) entry which is preliminary data.</text>
</comment>
<keyword evidence="8" id="KW-1185">Reference proteome</keyword>
<evidence type="ECO:0000256" key="1">
    <source>
        <dbReference type="ARBA" id="ARBA00006930"/>
    </source>
</evidence>
<dbReference type="EMBL" id="SMTK01000001">
    <property type="protein sequence ID" value="TDK27640.1"/>
    <property type="molecule type" value="Genomic_DNA"/>
</dbReference>
<comment type="similarity">
    <text evidence="1">Belongs to the SMC family. SbcC subfamily.</text>
</comment>
<gene>
    <name evidence="7" type="ORF">E2F48_00400</name>
</gene>
<organism evidence="7 8">
    <name type="scientific">Arthrobacter crusticola</name>
    <dbReference type="NCBI Taxonomy" id="2547960"/>
    <lineage>
        <taxon>Bacteria</taxon>
        <taxon>Bacillati</taxon>
        <taxon>Actinomycetota</taxon>
        <taxon>Actinomycetes</taxon>
        <taxon>Micrococcales</taxon>
        <taxon>Micrococcaceae</taxon>
        <taxon>Arthrobacter</taxon>
    </lineage>
</organism>
<proteinExistence type="inferred from homology"/>
<evidence type="ECO:0000256" key="3">
    <source>
        <dbReference type="ARBA" id="ARBA00013368"/>
    </source>
</evidence>
<evidence type="ECO:0000256" key="5">
    <source>
        <dbReference type="SAM" id="MobiDB-lite"/>
    </source>
</evidence>
<evidence type="ECO:0000256" key="4">
    <source>
        <dbReference type="SAM" id="Coils"/>
    </source>
</evidence>
<dbReference type="AlphaFoldDB" id="A0A4R5U1Y9"/>
<dbReference type="Gene3D" id="3.40.50.300">
    <property type="entry name" value="P-loop containing nucleotide triphosphate hydrolases"/>
    <property type="match status" value="2"/>
</dbReference>
<dbReference type="Pfam" id="PF13476">
    <property type="entry name" value="AAA_23"/>
    <property type="match status" value="1"/>
</dbReference>